<dbReference type="EMBL" id="MDED01000014">
    <property type="protein sequence ID" value="PPU76668.1"/>
    <property type="molecule type" value="Genomic_DNA"/>
</dbReference>
<keyword evidence="1" id="KW-0472">Membrane</keyword>
<reference evidence="2 3" key="1">
    <citation type="submission" date="2016-08" db="EMBL/GenBank/DDBJ databases">
        <authorList>
            <person name="Seilhamer J.J."/>
        </authorList>
    </citation>
    <scope>NUCLEOTIDE SEQUENCE [LARGE SCALE GENOMIC DNA]</scope>
    <source>
        <strain evidence="2 3">CFBP2542</strain>
    </source>
</reference>
<proteinExistence type="predicted"/>
<evidence type="ECO:0000313" key="3">
    <source>
        <dbReference type="Proteomes" id="UP000239561"/>
    </source>
</evidence>
<dbReference type="AlphaFoldDB" id="A0A2S7DS66"/>
<evidence type="ECO:0000313" key="2">
    <source>
        <dbReference type="EMBL" id="PPU76668.1"/>
    </source>
</evidence>
<accession>A0A2S7DS66</accession>
<sequence length="68" mass="7197">MGTFNFWLWALLAIVVFAVVLPAVLATVMVRFGPRHDAPPPARLRRTVDGSLAAATLSLLTGIAGDGH</sequence>
<feature type="transmembrane region" description="Helical" evidence="1">
    <location>
        <begin position="6"/>
        <end position="30"/>
    </location>
</feature>
<dbReference type="RefSeq" id="WP_104603362.1">
    <property type="nucleotide sequence ID" value="NZ_CP082217.1"/>
</dbReference>
<organism evidence="2 3">
    <name type="scientific">Xanthomonas cucurbitae</name>
    <dbReference type="NCBI Taxonomy" id="56453"/>
    <lineage>
        <taxon>Bacteria</taxon>
        <taxon>Pseudomonadati</taxon>
        <taxon>Pseudomonadota</taxon>
        <taxon>Gammaproteobacteria</taxon>
        <taxon>Lysobacterales</taxon>
        <taxon>Lysobacteraceae</taxon>
        <taxon>Xanthomonas</taxon>
    </lineage>
</organism>
<keyword evidence="1" id="KW-0812">Transmembrane</keyword>
<comment type="caution">
    <text evidence="2">The sequence shown here is derived from an EMBL/GenBank/DDBJ whole genome shotgun (WGS) entry which is preliminary data.</text>
</comment>
<name>A0A2S7DS66_9XANT</name>
<protein>
    <submittedName>
        <fullName evidence="2">Uncharacterized protein</fullName>
    </submittedName>
</protein>
<gene>
    <name evidence="2" type="ORF">XcuCFBP2542_09480</name>
</gene>
<evidence type="ECO:0000256" key="1">
    <source>
        <dbReference type="SAM" id="Phobius"/>
    </source>
</evidence>
<dbReference type="Proteomes" id="UP000239561">
    <property type="component" value="Unassembled WGS sequence"/>
</dbReference>
<keyword evidence="1" id="KW-1133">Transmembrane helix</keyword>